<evidence type="ECO:0000313" key="2">
    <source>
        <dbReference type="Proteomes" id="UP000805193"/>
    </source>
</evidence>
<accession>A0AC60QH11</accession>
<protein>
    <submittedName>
        <fullName evidence="1">Uncharacterized protein</fullName>
    </submittedName>
</protein>
<keyword evidence="2" id="KW-1185">Reference proteome</keyword>
<gene>
    <name evidence="1" type="ORF">HPB47_020644</name>
</gene>
<dbReference type="EMBL" id="JABSTQ010009128">
    <property type="protein sequence ID" value="KAG0432651.1"/>
    <property type="molecule type" value="Genomic_DNA"/>
</dbReference>
<proteinExistence type="predicted"/>
<sequence>MANMDQTMVPMDTTANRTNKLAGAITVWIANTGSRNGWMTSEKFLELLGGIWGPNVDDVRQLLVLDQAPIHKTQAAKDAIQERNTNLVYVPAGWTSLLQPTDVIFEAWASVPEETVAHSLRCCDIANALDGSEEGDLHERLADIGTVVPENPDELTSERSSKYGLSVAFLDMHRSGSALTGDWGGVPTGNVVGVDPDVPGNSVCSYQEELCSKESWFGIDSLGTADNFDPFHVRPSSR</sequence>
<organism evidence="1 2">
    <name type="scientific">Ixodes persulcatus</name>
    <name type="common">Taiga tick</name>
    <dbReference type="NCBI Taxonomy" id="34615"/>
    <lineage>
        <taxon>Eukaryota</taxon>
        <taxon>Metazoa</taxon>
        <taxon>Ecdysozoa</taxon>
        <taxon>Arthropoda</taxon>
        <taxon>Chelicerata</taxon>
        <taxon>Arachnida</taxon>
        <taxon>Acari</taxon>
        <taxon>Parasitiformes</taxon>
        <taxon>Ixodida</taxon>
        <taxon>Ixodoidea</taxon>
        <taxon>Ixodidae</taxon>
        <taxon>Ixodinae</taxon>
        <taxon>Ixodes</taxon>
    </lineage>
</organism>
<reference evidence="1 2" key="1">
    <citation type="journal article" date="2020" name="Cell">
        <title>Large-Scale Comparative Analyses of Tick Genomes Elucidate Their Genetic Diversity and Vector Capacities.</title>
        <authorList>
            <consortium name="Tick Genome and Microbiome Consortium (TIGMIC)"/>
            <person name="Jia N."/>
            <person name="Wang J."/>
            <person name="Shi W."/>
            <person name="Du L."/>
            <person name="Sun Y."/>
            <person name="Zhan W."/>
            <person name="Jiang J.F."/>
            <person name="Wang Q."/>
            <person name="Zhang B."/>
            <person name="Ji P."/>
            <person name="Bell-Sakyi L."/>
            <person name="Cui X.M."/>
            <person name="Yuan T.T."/>
            <person name="Jiang B.G."/>
            <person name="Yang W.F."/>
            <person name="Lam T.T."/>
            <person name="Chang Q.C."/>
            <person name="Ding S.J."/>
            <person name="Wang X.J."/>
            <person name="Zhu J.G."/>
            <person name="Ruan X.D."/>
            <person name="Zhao L."/>
            <person name="Wei J.T."/>
            <person name="Ye R.Z."/>
            <person name="Que T.C."/>
            <person name="Du C.H."/>
            <person name="Zhou Y.H."/>
            <person name="Cheng J.X."/>
            <person name="Dai P.F."/>
            <person name="Guo W.B."/>
            <person name="Han X.H."/>
            <person name="Huang E.J."/>
            <person name="Li L.F."/>
            <person name="Wei W."/>
            <person name="Gao Y.C."/>
            <person name="Liu J.Z."/>
            <person name="Shao H.Z."/>
            <person name="Wang X."/>
            <person name="Wang C.C."/>
            <person name="Yang T.C."/>
            <person name="Huo Q.B."/>
            <person name="Li W."/>
            <person name="Chen H.Y."/>
            <person name="Chen S.E."/>
            <person name="Zhou L.G."/>
            <person name="Ni X.B."/>
            <person name="Tian J.H."/>
            <person name="Sheng Y."/>
            <person name="Liu T."/>
            <person name="Pan Y.S."/>
            <person name="Xia L.Y."/>
            <person name="Li J."/>
            <person name="Zhao F."/>
            <person name="Cao W.C."/>
        </authorList>
    </citation>
    <scope>NUCLEOTIDE SEQUENCE [LARGE SCALE GENOMIC DNA]</scope>
    <source>
        <strain evidence="1">Iper-2018</strain>
    </source>
</reference>
<comment type="caution">
    <text evidence="1">The sequence shown here is derived from an EMBL/GenBank/DDBJ whole genome shotgun (WGS) entry which is preliminary data.</text>
</comment>
<name>A0AC60QH11_IXOPE</name>
<evidence type="ECO:0000313" key="1">
    <source>
        <dbReference type="EMBL" id="KAG0432651.1"/>
    </source>
</evidence>
<dbReference type="Proteomes" id="UP000805193">
    <property type="component" value="Unassembled WGS sequence"/>
</dbReference>